<dbReference type="STRING" id="1122206.SAMN02745753_00667"/>
<dbReference type="Pfam" id="PF01037">
    <property type="entry name" value="AsnC_trans_reg"/>
    <property type="match status" value="1"/>
</dbReference>
<dbReference type="PRINTS" id="PR00033">
    <property type="entry name" value="HTHASNC"/>
</dbReference>
<dbReference type="OrthoDB" id="8590699at2"/>
<dbReference type="Pfam" id="PF13412">
    <property type="entry name" value="HTH_24"/>
    <property type="match status" value="1"/>
</dbReference>
<dbReference type="InterPro" id="IPR036390">
    <property type="entry name" value="WH_DNA-bd_sf"/>
</dbReference>
<organism evidence="5 6">
    <name type="scientific">Marinomonas polaris DSM 16579</name>
    <dbReference type="NCBI Taxonomy" id="1122206"/>
    <lineage>
        <taxon>Bacteria</taxon>
        <taxon>Pseudomonadati</taxon>
        <taxon>Pseudomonadota</taxon>
        <taxon>Gammaproteobacteria</taxon>
        <taxon>Oceanospirillales</taxon>
        <taxon>Oceanospirillaceae</taxon>
        <taxon>Marinomonas</taxon>
    </lineage>
</organism>
<dbReference type="PROSITE" id="PS00519">
    <property type="entry name" value="HTH_ASNC_1"/>
    <property type="match status" value="1"/>
</dbReference>
<dbReference type="PANTHER" id="PTHR30154">
    <property type="entry name" value="LEUCINE-RESPONSIVE REGULATORY PROTEIN"/>
    <property type="match status" value="1"/>
</dbReference>
<keyword evidence="6" id="KW-1185">Reference proteome</keyword>
<dbReference type="PROSITE" id="PS50956">
    <property type="entry name" value="HTH_ASNC_2"/>
    <property type="match status" value="1"/>
</dbReference>
<evidence type="ECO:0000313" key="6">
    <source>
        <dbReference type="Proteomes" id="UP000184517"/>
    </source>
</evidence>
<dbReference type="InterPro" id="IPR019888">
    <property type="entry name" value="Tscrpt_reg_AsnC-like"/>
</dbReference>
<dbReference type="InterPro" id="IPR036388">
    <property type="entry name" value="WH-like_DNA-bd_sf"/>
</dbReference>
<dbReference type="SMART" id="SM00344">
    <property type="entry name" value="HTH_ASNC"/>
    <property type="match status" value="1"/>
</dbReference>
<dbReference type="InterPro" id="IPR011991">
    <property type="entry name" value="ArsR-like_HTH"/>
</dbReference>
<dbReference type="InterPro" id="IPR019887">
    <property type="entry name" value="Tscrpt_reg_AsnC/Lrp_C"/>
</dbReference>
<accession>A0A1M4VIZ2</accession>
<dbReference type="Proteomes" id="UP000184517">
    <property type="component" value="Unassembled WGS sequence"/>
</dbReference>
<keyword evidence="1" id="KW-0805">Transcription regulation</keyword>
<dbReference type="GO" id="GO:0006355">
    <property type="term" value="P:regulation of DNA-templated transcription"/>
    <property type="evidence" value="ECO:0007669"/>
    <property type="project" value="UniProtKB-ARBA"/>
</dbReference>
<sequence length="160" mass="18340">MLDKFDISILAALQKDGRLSNRDLADKIGLSTAPCWRRLKRLEEEGYINCYTAELNPKKVNLNVIAFAQVSMDNHHPETLEPFLSIVRNCPEIQECHSVSGDCDYLLKIITRDLDSYDELLSKQLLQAKGVRSVNTMFSMRQPKITREFPLSEFPLSDYS</sequence>
<name>A0A1M4VIZ2_9GAMM</name>
<dbReference type="SUPFAM" id="SSF46785">
    <property type="entry name" value="Winged helix' DNA-binding domain"/>
    <property type="match status" value="1"/>
</dbReference>
<evidence type="ECO:0000259" key="4">
    <source>
        <dbReference type="PROSITE" id="PS50956"/>
    </source>
</evidence>
<evidence type="ECO:0000256" key="1">
    <source>
        <dbReference type="ARBA" id="ARBA00023015"/>
    </source>
</evidence>
<dbReference type="GO" id="GO:0005829">
    <property type="term" value="C:cytosol"/>
    <property type="evidence" value="ECO:0007669"/>
    <property type="project" value="TreeGrafter"/>
</dbReference>
<gene>
    <name evidence="5" type="ORF">SAMN02745753_00667</name>
</gene>
<dbReference type="GO" id="GO:0043200">
    <property type="term" value="P:response to amino acid"/>
    <property type="evidence" value="ECO:0007669"/>
    <property type="project" value="TreeGrafter"/>
</dbReference>
<dbReference type="GO" id="GO:0043565">
    <property type="term" value="F:sequence-specific DNA binding"/>
    <property type="evidence" value="ECO:0007669"/>
    <property type="project" value="InterPro"/>
</dbReference>
<feature type="domain" description="HTH asnC-type" evidence="4">
    <location>
        <begin position="2"/>
        <end position="63"/>
    </location>
</feature>
<keyword evidence="3" id="KW-0804">Transcription</keyword>
<dbReference type="CDD" id="cd00090">
    <property type="entry name" value="HTH_ARSR"/>
    <property type="match status" value="1"/>
</dbReference>
<dbReference type="InterPro" id="IPR000485">
    <property type="entry name" value="AsnC-type_HTH_dom"/>
</dbReference>
<dbReference type="InterPro" id="IPR011008">
    <property type="entry name" value="Dimeric_a/b-barrel"/>
</dbReference>
<dbReference type="InterPro" id="IPR019885">
    <property type="entry name" value="Tscrpt_reg_HTH_AsnC-type_CS"/>
</dbReference>
<proteinExistence type="predicted"/>
<dbReference type="Gene3D" id="3.30.70.920">
    <property type="match status" value="1"/>
</dbReference>
<dbReference type="EMBL" id="FQVF01000003">
    <property type="protein sequence ID" value="SHE68833.1"/>
    <property type="molecule type" value="Genomic_DNA"/>
</dbReference>
<protein>
    <submittedName>
        <fullName evidence="5">Transcriptional regulator, AsnC family</fullName>
    </submittedName>
</protein>
<evidence type="ECO:0000256" key="3">
    <source>
        <dbReference type="ARBA" id="ARBA00023163"/>
    </source>
</evidence>
<dbReference type="AlphaFoldDB" id="A0A1M4VIZ2"/>
<keyword evidence="2" id="KW-0238">DNA-binding</keyword>
<evidence type="ECO:0000256" key="2">
    <source>
        <dbReference type="ARBA" id="ARBA00023125"/>
    </source>
</evidence>
<evidence type="ECO:0000313" key="5">
    <source>
        <dbReference type="EMBL" id="SHE68833.1"/>
    </source>
</evidence>
<dbReference type="PANTHER" id="PTHR30154:SF34">
    <property type="entry name" value="TRANSCRIPTIONAL REGULATOR AZLB"/>
    <property type="match status" value="1"/>
</dbReference>
<dbReference type="RefSeq" id="WP_072838303.1">
    <property type="nucleotide sequence ID" value="NZ_FQVF01000003.1"/>
</dbReference>
<dbReference type="Gene3D" id="1.10.10.10">
    <property type="entry name" value="Winged helix-like DNA-binding domain superfamily/Winged helix DNA-binding domain"/>
    <property type="match status" value="1"/>
</dbReference>
<dbReference type="SUPFAM" id="SSF54909">
    <property type="entry name" value="Dimeric alpha+beta barrel"/>
    <property type="match status" value="1"/>
</dbReference>
<reference evidence="6" key="1">
    <citation type="submission" date="2016-11" db="EMBL/GenBank/DDBJ databases">
        <authorList>
            <person name="Varghese N."/>
            <person name="Submissions S."/>
        </authorList>
    </citation>
    <scope>NUCLEOTIDE SEQUENCE [LARGE SCALE GENOMIC DNA]</scope>
    <source>
        <strain evidence="6">DSM 16579</strain>
    </source>
</reference>